<dbReference type="Gene3D" id="1.20.1110.10">
    <property type="entry name" value="Calcium-transporting ATPase, transmembrane domain"/>
    <property type="match status" value="1"/>
</dbReference>
<keyword evidence="8 14" id="KW-0067">ATP-binding</keyword>
<dbReference type="PRINTS" id="PR00119">
    <property type="entry name" value="CATATPASE"/>
</dbReference>
<dbReference type="VEuPathDB" id="TriTrypDB:BSAL_80010"/>
<feature type="transmembrane region" description="Helical" evidence="14">
    <location>
        <begin position="439"/>
        <end position="464"/>
    </location>
</feature>
<feature type="transmembrane region" description="Helical" evidence="14">
    <location>
        <begin position="917"/>
        <end position="939"/>
    </location>
</feature>
<keyword evidence="12 14" id="KW-0406">Ion transport</keyword>
<keyword evidence="9" id="KW-0460">Magnesium</keyword>
<dbReference type="Proteomes" id="UP000051952">
    <property type="component" value="Unassembled WGS sequence"/>
</dbReference>
<dbReference type="InterPro" id="IPR023214">
    <property type="entry name" value="HAD_sf"/>
</dbReference>
<dbReference type="Gene3D" id="2.70.150.10">
    <property type="entry name" value="Calcium-transporting ATPase, cytoplasmic transduction domain A"/>
    <property type="match status" value="1"/>
</dbReference>
<feature type="domain" description="Cation-transporting P-type ATPase N-terminal" evidence="16">
    <location>
        <begin position="146"/>
        <end position="218"/>
    </location>
</feature>
<dbReference type="Pfam" id="PF13246">
    <property type="entry name" value="Cation_ATPase"/>
    <property type="match status" value="1"/>
</dbReference>
<feature type="compositionally biased region" description="Low complexity" evidence="15">
    <location>
        <begin position="110"/>
        <end position="119"/>
    </location>
</feature>
<dbReference type="InterPro" id="IPR008250">
    <property type="entry name" value="ATPase_P-typ_transduc_dom_A_sf"/>
</dbReference>
<keyword evidence="7 14" id="KW-0106">Calcium</keyword>
<evidence type="ECO:0000313" key="18">
    <source>
        <dbReference type="Proteomes" id="UP000051952"/>
    </source>
</evidence>
<organism evidence="17 18">
    <name type="scientific">Bodo saltans</name>
    <name type="common">Flagellated protozoan</name>
    <dbReference type="NCBI Taxonomy" id="75058"/>
    <lineage>
        <taxon>Eukaryota</taxon>
        <taxon>Discoba</taxon>
        <taxon>Euglenozoa</taxon>
        <taxon>Kinetoplastea</taxon>
        <taxon>Metakinetoplastina</taxon>
        <taxon>Eubodonida</taxon>
        <taxon>Bodonidae</taxon>
        <taxon>Bodo</taxon>
    </lineage>
</organism>
<dbReference type="Pfam" id="PF00689">
    <property type="entry name" value="Cation_ATPase_C"/>
    <property type="match status" value="1"/>
</dbReference>
<evidence type="ECO:0000256" key="1">
    <source>
        <dbReference type="ARBA" id="ARBA00004127"/>
    </source>
</evidence>
<dbReference type="InterPro" id="IPR006068">
    <property type="entry name" value="ATPase_P-typ_cation-transptr_C"/>
</dbReference>
<dbReference type="EMBL" id="CYKH01000830">
    <property type="protein sequence ID" value="CUG47751.1"/>
    <property type="molecule type" value="Genomic_DNA"/>
</dbReference>
<gene>
    <name evidence="17" type="ORF">BSAL_80010</name>
</gene>
<dbReference type="InterPro" id="IPR023299">
    <property type="entry name" value="ATPase_P-typ_cyto_dom_N"/>
</dbReference>
<accession>A0A0S4J6U4</accession>
<keyword evidence="2 14" id="KW-0813">Transport</keyword>
<dbReference type="InterPro" id="IPR018303">
    <property type="entry name" value="ATPase_P-typ_P_site"/>
</dbReference>
<evidence type="ECO:0000256" key="12">
    <source>
        <dbReference type="ARBA" id="ARBA00023065"/>
    </source>
</evidence>
<feature type="compositionally biased region" description="Polar residues" evidence="15">
    <location>
        <begin position="77"/>
        <end position="94"/>
    </location>
</feature>
<feature type="transmembrane region" description="Helical" evidence="14">
    <location>
        <begin position="403"/>
        <end position="427"/>
    </location>
</feature>
<dbReference type="SFLD" id="SFLDF00027">
    <property type="entry name" value="p-type_atpase"/>
    <property type="match status" value="1"/>
</dbReference>
<dbReference type="InterPro" id="IPR044492">
    <property type="entry name" value="P_typ_ATPase_HD_dom"/>
</dbReference>
<dbReference type="NCBIfam" id="TIGR01494">
    <property type="entry name" value="ATPase_P-type"/>
    <property type="match status" value="2"/>
</dbReference>
<evidence type="ECO:0000256" key="6">
    <source>
        <dbReference type="ARBA" id="ARBA00022741"/>
    </source>
</evidence>
<keyword evidence="11 14" id="KW-1133">Transmembrane helix</keyword>
<dbReference type="PROSITE" id="PS51257">
    <property type="entry name" value="PROKAR_LIPOPROTEIN"/>
    <property type="match status" value="1"/>
</dbReference>
<dbReference type="SUPFAM" id="SSF81660">
    <property type="entry name" value="Metal cation-transporting ATPase, ATP-binding domain N"/>
    <property type="match status" value="1"/>
</dbReference>
<dbReference type="OMA" id="ATMWGRN"/>
<evidence type="ECO:0000256" key="5">
    <source>
        <dbReference type="ARBA" id="ARBA00022723"/>
    </source>
</evidence>
<proteinExistence type="inferred from homology"/>
<dbReference type="InterPro" id="IPR004014">
    <property type="entry name" value="ATPase_P-typ_cation-transptr_N"/>
</dbReference>
<dbReference type="GO" id="GO:0005388">
    <property type="term" value="F:P-type calcium transporter activity"/>
    <property type="evidence" value="ECO:0007669"/>
    <property type="project" value="UniProtKB-EC"/>
</dbReference>
<dbReference type="SUPFAM" id="SSF81653">
    <property type="entry name" value="Calcium ATPase, transduction domain A"/>
    <property type="match status" value="1"/>
</dbReference>
<dbReference type="GO" id="GO:0005524">
    <property type="term" value="F:ATP binding"/>
    <property type="evidence" value="ECO:0007669"/>
    <property type="project" value="UniProtKB-KW"/>
</dbReference>
<dbReference type="SFLD" id="SFLDG00002">
    <property type="entry name" value="C1.7:_P-type_atpase_like"/>
    <property type="match status" value="1"/>
</dbReference>
<feature type="transmembrane region" description="Helical" evidence="14">
    <location>
        <begin position="233"/>
        <end position="253"/>
    </location>
</feature>
<evidence type="ECO:0000313" key="17">
    <source>
        <dbReference type="EMBL" id="CUG47751.1"/>
    </source>
</evidence>
<dbReference type="SMART" id="SM00831">
    <property type="entry name" value="Cation_ATPase_N"/>
    <property type="match status" value="1"/>
</dbReference>
<dbReference type="AlphaFoldDB" id="A0A0S4J6U4"/>
<dbReference type="InterPro" id="IPR059000">
    <property type="entry name" value="ATPase_P-type_domA"/>
</dbReference>
<feature type="transmembrane region" description="Helical" evidence="14">
    <location>
        <begin position="1064"/>
        <end position="1086"/>
    </location>
</feature>
<dbReference type="GO" id="GO:0005886">
    <property type="term" value="C:plasma membrane"/>
    <property type="evidence" value="ECO:0007669"/>
    <property type="project" value="TreeGrafter"/>
</dbReference>
<dbReference type="Gene3D" id="3.40.1110.10">
    <property type="entry name" value="Calcium-transporting ATPase, cytoplasmic domain N"/>
    <property type="match status" value="1"/>
</dbReference>
<evidence type="ECO:0000256" key="9">
    <source>
        <dbReference type="ARBA" id="ARBA00022842"/>
    </source>
</evidence>
<comment type="catalytic activity">
    <reaction evidence="14">
        <text>Ca(2+)(in) + ATP + H2O = Ca(2+)(out) + ADP + phosphate + H(+)</text>
        <dbReference type="Rhea" id="RHEA:18105"/>
        <dbReference type="ChEBI" id="CHEBI:15377"/>
        <dbReference type="ChEBI" id="CHEBI:15378"/>
        <dbReference type="ChEBI" id="CHEBI:29108"/>
        <dbReference type="ChEBI" id="CHEBI:30616"/>
        <dbReference type="ChEBI" id="CHEBI:43474"/>
        <dbReference type="ChEBI" id="CHEBI:456216"/>
        <dbReference type="EC" id="7.2.2.10"/>
    </reaction>
</comment>
<dbReference type="SUPFAM" id="SSF56784">
    <property type="entry name" value="HAD-like"/>
    <property type="match status" value="1"/>
</dbReference>
<reference evidence="18" key="1">
    <citation type="submission" date="2015-09" db="EMBL/GenBank/DDBJ databases">
        <authorList>
            <consortium name="Pathogen Informatics"/>
        </authorList>
    </citation>
    <scope>NUCLEOTIDE SEQUENCE [LARGE SCALE GENOMIC DNA]</scope>
    <source>
        <strain evidence="18">Lake Konstanz</strain>
    </source>
</reference>
<dbReference type="NCBIfam" id="TIGR01517">
    <property type="entry name" value="ATPase-IIB_Ca"/>
    <property type="match status" value="1"/>
</dbReference>
<evidence type="ECO:0000256" key="4">
    <source>
        <dbReference type="ARBA" id="ARBA00022692"/>
    </source>
</evidence>
<dbReference type="Pfam" id="PF08282">
    <property type="entry name" value="Hydrolase_3"/>
    <property type="match status" value="1"/>
</dbReference>
<evidence type="ECO:0000256" key="15">
    <source>
        <dbReference type="SAM" id="MobiDB-lite"/>
    </source>
</evidence>
<feature type="transmembrane region" description="Helical" evidence="14">
    <location>
        <begin position="203"/>
        <end position="221"/>
    </location>
</feature>
<evidence type="ECO:0000256" key="3">
    <source>
        <dbReference type="ARBA" id="ARBA00022568"/>
    </source>
</evidence>
<protein>
    <recommendedName>
        <fullName evidence="14">Calcium-transporting ATPase</fullName>
        <ecNumber evidence="14">7.2.2.10</ecNumber>
    </recommendedName>
</protein>
<dbReference type="InterPro" id="IPR006408">
    <property type="entry name" value="P-type_ATPase_IIB"/>
</dbReference>
<comment type="similarity">
    <text evidence="14">Belongs to the cation transport ATPase (P-type) (TC 3.A.3) family.</text>
</comment>
<dbReference type="GO" id="GO:0016887">
    <property type="term" value="F:ATP hydrolysis activity"/>
    <property type="evidence" value="ECO:0007669"/>
    <property type="project" value="InterPro"/>
</dbReference>
<keyword evidence="18" id="KW-1185">Reference proteome</keyword>
<keyword evidence="10" id="KW-1278">Translocase</keyword>
<keyword evidence="13 14" id="KW-0472">Membrane</keyword>
<name>A0A0S4J6U4_BODSA</name>
<evidence type="ECO:0000256" key="8">
    <source>
        <dbReference type="ARBA" id="ARBA00022840"/>
    </source>
</evidence>
<evidence type="ECO:0000256" key="14">
    <source>
        <dbReference type="RuleBase" id="RU361146"/>
    </source>
</evidence>
<feature type="transmembrane region" description="Helical" evidence="14">
    <location>
        <begin position="960"/>
        <end position="981"/>
    </location>
</feature>
<dbReference type="Pfam" id="PF00690">
    <property type="entry name" value="Cation_ATPase_N"/>
    <property type="match status" value="1"/>
</dbReference>
<evidence type="ECO:0000256" key="7">
    <source>
        <dbReference type="ARBA" id="ARBA00022837"/>
    </source>
</evidence>
<dbReference type="PROSITE" id="PS00154">
    <property type="entry name" value="ATPASE_E1_E2"/>
    <property type="match status" value="1"/>
</dbReference>
<dbReference type="PANTHER" id="PTHR24093:SF369">
    <property type="entry name" value="CALCIUM-TRANSPORTING ATPASE"/>
    <property type="match status" value="1"/>
</dbReference>
<keyword evidence="6 14" id="KW-0547">Nucleotide-binding</keyword>
<evidence type="ECO:0000256" key="2">
    <source>
        <dbReference type="ARBA" id="ARBA00022448"/>
    </source>
</evidence>
<feature type="transmembrane region" description="Helical" evidence="14">
    <location>
        <begin position="993"/>
        <end position="1012"/>
    </location>
</feature>
<evidence type="ECO:0000256" key="10">
    <source>
        <dbReference type="ARBA" id="ARBA00022967"/>
    </source>
</evidence>
<dbReference type="EC" id="7.2.2.10" evidence="14"/>
<comment type="subcellular location">
    <subcellularLocation>
        <location evidence="1">Endomembrane system</location>
        <topology evidence="1">Multi-pass membrane protein</topology>
    </subcellularLocation>
    <subcellularLocation>
        <location evidence="14">Membrane</location>
        <topology evidence="14">Multi-pass membrane protein</topology>
    </subcellularLocation>
</comment>
<dbReference type="SUPFAM" id="SSF81665">
    <property type="entry name" value="Calcium ATPase, transmembrane domain M"/>
    <property type="match status" value="1"/>
</dbReference>
<keyword evidence="5" id="KW-0479">Metal-binding</keyword>
<evidence type="ECO:0000256" key="13">
    <source>
        <dbReference type="ARBA" id="ARBA00023136"/>
    </source>
</evidence>
<keyword evidence="3 14" id="KW-0109">Calcium transport</keyword>
<feature type="region of interest" description="Disordered" evidence="15">
    <location>
        <begin position="55"/>
        <end position="126"/>
    </location>
</feature>
<keyword evidence="4 14" id="KW-0812">Transmembrane</keyword>
<dbReference type="InterPro" id="IPR036412">
    <property type="entry name" value="HAD-like_sf"/>
</dbReference>
<evidence type="ECO:0000256" key="11">
    <source>
        <dbReference type="ARBA" id="ARBA00022989"/>
    </source>
</evidence>
<feature type="transmembrane region" description="Helical" evidence="14">
    <location>
        <begin position="1033"/>
        <end position="1052"/>
    </location>
</feature>
<dbReference type="Pfam" id="PF00122">
    <property type="entry name" value="E1-E2_ATPase"/>
    <property type="match status" value="1"/>
</dbReference>
<dbReference type="InterPro" id="IPR023298">
    <property type="entry name" value="ATPase_P-typ_TM_dom_sf"/>
</dbReference>
<feature type="transmembrane region" description="Helical" evidence="14">
    <location>
        <begin position="884"/>
        <end position="905"/>
    </location>
</feature>
<comment type="function">
    <text evidence="14">Catalyzes the hydrolysis of ATP coupled with the transport of calcium.</text>
</comment>
<dbReference type="GO" id="GO:0046872">
    <property type="term" value="F:metal ion binding"/>
    <property type="evidence" value="ECO:0007669"/>
    <property type="project" value="UniProtKB-KW"/>
</dbReference>
<dbReference type="InterPro" id="IPR001757">
    <property type="entry name" value="P_typ_ATPase"/>
</dbReference>
<evidence type="ECO:0000259" key="16">
    <source>
        <dbReference type="SMART" id="SM00831"/>
    </source>
</evidence>
<sequence>MHRKQNSGGVATSAGSCSGTAFASGINESASSSLGPSTGTAMIFANGSFESNPLGGGHDVSLSSPAAATPHRHHAQNSEIGNNNQATGFSSTVVNVAPPSQPSALPPKVGSPSSSSTASGSGGAPLARTQKYTEMTAHKNLAAFDACGRQDGLLQSFQVSAERGVDSAAVFMRRHTYGANILPPVDRQTFFDFVKEALEDKTMLILIGAAVVSLILGMTTPDPRTGEVDRSTGWIEGFAILVSIVIVTVVSSLNNYQKQEQFTELMAEGNKLRAVTVRRDGVWIDVADEDVVVGDVVLLQLGMQLSFDAILLENSNDGGEGGLVCDEMNITGERGEVHKSLSDDPFIISGTSVVEGGDGAVGLVVAVGEQSFAGAISMAVRDGKKNTPLQEQLEEMADTIGKFGLAAAIFTFAALFLKELYVMLFLGGKFYAMKLFDNITTAVAIVVVAVPEGLPLSVTISLAYSMRRMLTDGNLVRHLAACETMGGATVVCSDKTGTITEPNMMLTSLFLEGKTVSSSNFAIADPLLLSNSGCSPASIQLLLDSVALTCGSKRWTGCAAHQQGNKTSEALSVIAAASQKLSPQSSTPYDATLTLSQLPKNAFRRFAFSSQRKQSSIIVRGSGGEKLLHYVCGAAEMVLQQCNMYVGANGQRSPLTADVRRQHENVILDFTRQRGLRTLCLAFSEKTATGFSNVGGTPLADFPTHAPTDVLTLIGIVGLEEPVRPDVAEAVRSCRRAGMQVMMLTGDNLSTAVNIAQRCGMLVTDGTASSSAVTLDGPTFRSLSDDDLLNDVLPNLVILARATPLDKQRLVTLLKRNPAAVVAVTGDGTNDAPALKAADVGFSMNSGSDVAKRASDIVLLNDNFAGMVKAAMWGRNVRDNIRKFLQFQLTVNVAACIVAFFGAVMNNQNMSPLKPVQLLWLNLIMDTLAALALATELPCERVLLSRSPEPKDAPIINRYMWINVTFQSTFQLFVQVVLLAVAHRTFSVEYFSIEHLTIVFNVFVLLQVFNFFNARILSADGAVLDNLANSQTLLRIVLCIAVSQVVMVEYGGKFMGTTPLSLAQWVYCIVVGSSSLLVGWWTRWLIAAV</sequence>
<dbReference type="OrthoDB" id="3352408at2759"/>
<dbReference type="SFLD" id="SFLDS00003">
    <property type="entry name" value="Haloacid_Dehalogenase"/>
    <property type="match status" value="1"/>
</dbReference>
<dbReference type="GO" id="GO:0012505">
    <property type="term" value="C:endomembrane system"/>
    <property type="evidence" value="ECO:0007669"/>
    <property type="project" value="UniProtKB-SubCell"/>
</dbReference>
<dbReference type="PANTHER" id="PTHR24093">
    <property type="entry name" value="CATION TRANSPORTING ATPASE"/>
    <property type="match status" value="1"/>
</dbReference>
<dbReference type="Gene3D" id="3.40.50.1000">
    <property type="entry name" value="HAD superfamily/HAD-like"/>
    <property type="match status" value="1"/>
</dbReference>